<dbReference type="EMBL" id="WUMV01000002">
    <property type="protein sequence ID" value="MXN64494.1"/>
    <property type="molecule type" value="Genomic_DNA"/>
</dbReference>
<evidence type="ECO:0000313" key="18">
    <source>
        <dbReference type="EMBL" id="MXN64494.1"/>
    </source>
</evidence>
<evidence type="ECO:0000256" key="16">
    <source>
        <dbReference type="RuleBase" id="RU003750"/>
    </source>
</evidence>
<dbReference type="PROSITE" id="PS00379">
    <property type="entry name" value="CDP_ALCOHOL_P_TRANSF"/>
    <property type="match status" value="1"/>
</dbReference>
<evidence type="ECO:0000256" key="11">
    <source>
        <dbReference type="ARBA" id="ARBA00023098"/>
    </source>
</evidence>
<comment type="similarity">
    <text evidence="4 16">Belongs to the CDP-alcohol phosphatidyltransferase class-I family.</text>
</comment>
<evidence type="ECO:0000256" key="10">
    <source>
        <dbReference type="ARBA" id="ARBA00022989"/>
    </source>
</evidence>
<keyword evidence="14" id="KW-1208">Phospholipid metabolism</keyword>
<dbReference type="GO" id="GO:0046474">
    <property type="term" value="P:glycerophospholipid biosynthetic process"/>
    <property type="evidence" value="ECO:0007669"/>
    <property type="project" value="TreeGrafter"/>
</dbReference>
<evidence type="ECO:0000313" key="19">
    <source>
        <dbReference type="Proteomes" id="UP000433101"/>
    </source>
</evidence>
<evidence type="ECO:0000256" key="15">
    <source>
        <dbReference type="ARBA" id="ARBA00048586"/>
    </source>
</evidence>
<dbReference type="GO" id="GO:0008444">
    <property type="term" value="F:CDP-diacylglycerol-glycerol-3-phosphate 3-phosphatidyltransferase activity"/>
    <property type="evidence" value="ECO:0007669"/>
    <property type="project" value="UniProtKB-EC"/>
</dbReference>
<evidence type="ECO:0000256" key="7">
    <source>
        <dbReference type="ARBA" id="ARBA00022516"/>
    </source>
</evidence>
<name>A0A7X3LSW9_9HYPH</name>
<dbReference type="InterPro" id="IPR000462">
    <property type="entry name" value="CDP-OH_P_trans"/>
</dbReference>
<proteinExistence type="inferred from homology"/>
<dbReference type="PIRSF" id="PIRSF000847">
    <property type="entry name" value="Phos_ph_gly_syn"/>
    <property type="match status" value="1"/>
</dbReference>
<feature type="transmembrane region" description="Helical" evidence="17">
    <location>
        <begin position="96"/>
        <end position="118"/>
    </location>
</feature>
<keyword evidence="8 16" id="KW-0808">Transferase</keyword>
<comment type="pathway">
    <text evidence="2">Phospholipid metabolism; phosphatidylglycerol biosynthesis; phosphatidylglycerol from CDP-diacylglycerol: step 1/2.</text>
</comment>
<dbReference type="GO" id="GO:0016020">
    <property type="term" value="C:membrane"/>
    <property type="evidence" value="ECO:0007669"/>
    <property type="project" value="UniProtKB-SubCell"/>
</dbReference>
<comment type="pathway">
    <text evidence="3">Lipid metabolism.</text>
</comment>
<evidence type="ECO:0000256" key="8">
    <source>
        <dbReference type="ARBA" id="ARBA00022679"/>
    </source>
</evidence>
<comment type="subcellular location">
    <subcellularLocation>
        <location evidence="1">Membrane</location>
        <topology evidence="1">Multi-pass membrane protein</topology>
    </subcellularLocation>
</comment>
<dbReference type="PANTHER" id="PTHR14269:SF62">
    <property type="entry name" value="CDP-DIACYLGLYCEROL--GLYCEROL-3-PHOSPHATE 3-PHOSPHATIDYLTRANSFERASE 1, CHLOROPLASTIC"/>
    <property type="match status" value="1"/>
</dbReference>
<keyword evidence="13" id="KW-0594">Phospholipid biosynthesis</keyword>
<organism evidence="18 19">
    <name type="scientific">Stappia sediminis</name>
    <dbReference type="NCBI Taxonomy" id="2692190"/>
    <lineage>
        <taxon>Bacteria</taxon>
        <taxon>Pseudomonadati</taxon>
        <taxon>Pseudomonadota</taxon>
        <taxon>Alphaproteobacteria</taxon>
        <taxon>Hyphomicrobiales</taxon>
        <taxon>Stappiaceae</taxon>
        <taxon>Stappia</taxon>
    </lineage>
</organism>
<keyword evidence="7" id="KW-0444">Lipid biosynthesis</keyword>
<gene>
    <name evidence="18" type="ORF">GR183_06220</name>
</gene>
<feature type="transmembrane region" description="Helical" evidence="17">
    <location>
        <begin position="151"/>
        <end position="171"/>
    </location>
</feature>
<evidence type="ECO:0000256" key="3">
    <source>
        <dbReference type="ARBA" id="ARBA00005189"/>
    </source>
</evidence>
<feature type="transmembrane region" description="Helical" evidence="17">
    <location>
        <begin position="68"/>
        <end position="89"/>
    </location>
</feature>
<comment type="catalytic activity">
    <reaction evidence="15">
        <text>a CDP-1,2-diacyl-sn-glycerol + sn-glycerol 3-phosphate = a 1,2-diacyl-sn-glycero-3-phospho-(1'-sn-glycero-3'-phosphate) + CMP + H(+)</text>
        <dbReference type="Rhea" id="RHEA:12593"/>
        <dbReference type="ChEBI" id="CHEBI:15378"/>
        <dbReference type="ChEBI" id="CHEBI:57597"/>
        <dbReference type="ChEBI" id="CHEBI:58332"/>
        <dbReference type="ChEBI" id="CHEBI:60110"/>
        <dbReference type="ChEBI" id="CHEBI:60377"/>
        <dbReference type="EC" id="2.7.8.5"/>
    </reaction>
</comment>
<dbReference type="InterPro" id="IPR050324">
    <property type="entry name" value="CDP-alcohol_PTase-I"/>
</dbReference>
<dbReference type="Gene3D" id="1.20.120.1760">
    <property type="match status" value="1"/>
</dbReference>
<evidence type="ECO:0000256" key="12">
    <source>
        <dbReference type="ARBA" id="ARBA00023136"/>
    </source>
</evidence>
<feature type="transmembrane region" description="Helical" evidence="17">
    <location>
        <begin position="6"/>
        <end position="23"/>
    </location>
</feature>
<keyword evidence="12 17" id="KW-0472">Membrane</keyword>
<comment type="caution">
    <text evidence="18">The sequence shown here is derived from an EMBL/GenBank/DDBJ whole genome shotgun (WGS) entry which is preliminary data.</text>
</comment>
<dbReference type="EC" id="2.7.8.5" evidence="5"/>
<keyword evidence="9 17" id="KW-0812">Transmembrane</keyword>
<dbReference type="Pfam" id="PF01066">
    <property type="entry name" value="CDP-OH_P_transf"/>
    <property type="match status" value="1"/>
</dbReference>
<keyword evidence="10 17" id="KW-1133">Transmembrane helix</keyword>
<dbReference type="InterPro" id="IPR004570">
    <property type="entry name" value="Phosphatidylglycerol_P_synth"/>
</dbReference>
<feature type="transmembrane region" description="Helical" evidence="17">
    <location>
        <begin position="30"/>
        <end position="48"/>
    </location>
</feature>
<dbReference type="InterPro" id="IPR048254">
    <property type="entry name" value="CDP_ALCOHOL_P_TRANSF_CS"/>
</dbReference>
<dbReference type="AlphaFoldDB" id="A0A7X3LSW9"/>
<accession>A0A7X3LSW9</accession>
<reference evidence="18 19" key="1">
    <citation type="submission" date="2019-12" db="EMBL/GenBank/DDBJ databases">
        <authorList>
            <person name="Li M."/>
        </authorList>
    </citation>
    <scope>NUCLEOTIDE SEQUENCE [LARGE SCALE GENOMIC DNA]</scope>
    <source>
        <strain evidence="18 19">GBMRC 2046</strain>
    </source>
</reference>
<evidence type="ECO:0000256" key="14">
    <source>
        <dbReference type="ARBA" id="ARBA00023264"/>
    </source>
</evidence>
<evidence type="ECO:0000256" key="1">
    <source>
        <dbReference type="ARBA" id="ARBA00004141"/>
    </source>
</evidence>
<keyword evidence="19" id="KW-1185">Reference proteome</keyword>
<evidence type="ECO:0000256" key="17">
    <source>
        <dbReference type="SAM" id="Phobius"/>
    </source>
</evidence>
<evidence type="ECO:0000256" key="5">
    <source>
        <dbReference type="ARBA" id="ARBA00013170"/>
    </source>
</evidence>
<evidence type="ECO:0000256" key="2">
    <source>
        <dbReference type="ARBA" id="ARBA00005042"/>
    </source>
</evidence>
<evidence type="ECO:0000256" key="9">
    <source>
        <dbReference type="ARBA" id="ARBA00022692"/>
    </source>
</evidence>
<dbReference type="PANTHER" id="PTHR14269">
    <property type="entry name" value="CDP-DIACYLGLYCEROL--GLYCEROL-3-PHOSPHATE 3-PHOSPHATIDYLTRANSFERASE-RELATED"/>
    <property type="match status" value="1"/>
</dbReference>
<evidence type="ECO:0000256" key="6">
    <source>
        <dbReference type="ARBA" id="ARBA00014944"/>
    </source>
</evidence>
<dbReference type="Proteomes" id="UP000433101">
    <property type="component" value="Unassembled WGS sequence"/>
</dbReference>
<protein>
    <recommendedName>
        <fullName evidence="6">CDP-diacylglycerol--glycerol-3-phosphate 3-phosphatidyltransferase</fullName>
        <ecNumber evidence="5">2.7.8.5</ecNumber>
    </recommendedName>
</protein>
<keyword evidence="11" id="KW-0443">Lipid metabolism</keyword>
<evidence type="ECO:0000256" key="4">
    <source>
        <dbReference type="ARBA" id="ARBA00010441"/>
    </source>
</evidence>
<dbReference type="InterPro" id="IPR043130">
    <property type="entry name" value="CDP-OH_PTrfase_TM_dom"/>
</dbReference>
<evidence type="ECO:0000256" key="13">
    <source>
        <dbReference type="ARBA" id="ARBA00023209"/>
    </source>
</evidence>
<dbReference type="FunFam" id="1.20.120.1760:FF:000033">
    <property type="entry name" value="CDP-alcohol phosphatidyltransferase"/>
    <property type="match status" value="1"/>
</dbReference>
<feature type="transmembrane region" description="Helical" evidence="17">
    <location>
        <begin position="124"/>
        <end position="144"/>
    </location>
</feature>
<sequence length="197" mass="21208">MTLPNFITIARLIAVPIFVWLVVDEREATAFWVFLAAGVSDAADGFIARRFDLRSQLGSYLDPVADKALLIAAFVSLGLAGLIPSWLVIAAVARDFLIIGAVVISWVMDHPVTVRPLFVSKANTLAQITLITLVLGQAAFNVSVDRVEGGLVWITGGLTLISAAAYLVTWLHHMAGEETSLQDNSAASDHRNGDKRP</sequence>